<dbReference type="CDD" id="cd01392">
    <property type="entry name" value="HTH_LacI"/>
    <property type="match status" value="1"/>
</dbReference>
<dbReference type="AlphaFoldDB" id="A0A975T361"/>
<dbReference type="Pfam" id="PF00356">
    <property type="entry name" value="LacI"/>
    <property type="match status" value="1"/>
</dbReference>
<feature type="domain" description="HTH lacI-type" evidence="4">
    <location>
        <begin position="3"/>
        <end position="60"/>
    </location>
</feature>
<organism evidence="5 6">
    <name type="scientific">Nocardioides panacis</name>
    <dbReference type="NCBI Taxonomy" id="2849501"/>
    <lineage>
        <taxon>Bacteria</taxon>
        <taxon>Bacillati</taxon>
        <taxon>Actinomycetota</taxon>
        <taxon>Actinomycetes</taxon>
        <taxon>Propionibacteriales</taxon>
        <taxon>Nocardioidaceae</taxon>
        <taxon>Nocardioides</taxon>
    </lineage>
</organism>
<dbReference type="Pfam" id="PF13377">
    <property type="entry name" value="Peripla_BP_3"/>
    <property type="match status" value="1"/>
</dbReference>
<dbReference type="PROSITE" id="PS00356">
    <property type="entry name" value="HTH_LACI_1"/>
    <property type="match status" value="1"/>
</dbReference>
<dbReference type="Proteomes" id="UP000683575">
    <property type="component" value="Chromosome"/>
</dbReference>
<evidence type="ECO:0000256" key="1">
    <source>
        <dbReference type="ARBA" id="ARBA00023015"/>
    </source>
</evidence>
<accession>A0A975T361</accession>
<dbReference type="SMART" id="SM00354">
    <property type="entry name" value="HTH_LACI"/>
    <property type="match status" value="1"/>
</dbReference>
<dbReference type="GO" id="GO:0003700">
    <property type="term" value="F:DNA-binding transcription factor activity"/>
    <property type="evidence" value="ECO:0007669"/>
    <property type="project" value="TreeGrafter"/>
</dbReference>
<dbReference type="InterPro" id="IPR046335">
    <property type="entry name" value="LacI/GalR-like_sensor"/>
</dbReference>
<dbReference type="InterPro" id="IPR000843">
    <property type="entry name" value="HTH_LacI"/>
</dbReference>
<proteinExistence type="predicted"/>
<dbReference type="KEGG" id="nps:KRR39_10605"/>
<evidence type="ECO:0000313" key="6">
    <source>
        <dbReference type="Proteomes" id="UP000683575"/>
    </source>
</evidence>
<dbReference type="PANTHER" id="PTHR30146:SF148">
    <property type="entry name" value="HTH-TYPE TRANSCRIPTIONAL REPRESSOR PURR-RELATED"/>
    <property type="match status" value="1"/>
</dbReference>
<gene>
    <name evidence="5" type="ORF">KRR39_10605</name>
</gene>
<evidence type="ECO:0000256" key="3">
    <source>
        <dbReference type="ARBA" id="ARBA00023163"/>
    </source>
</evidence>
<keyword evidence="3" id="KW-0804">Transcription</keyword>
<sequence length="353" mass="37773">MAATLKDIAREAGVSLSTASRVLSHARNGGDPETSTAKRVLAVAARLQYVPNLFAASLRTNRTHMLGVLVPHLTDVVLSTIYEGIDEQASASGYQTVVANSMDEPHEHRLRAERLLQRGVDGLIFGDAQVSDPYLDELTLRKVPFVLVSRRHHPYDSVTCDDTTGGRLVGNHLADLGHRDIAIVAGQPYASTGIDRTQGCLAALRERGIEVSPQRIVHSGFDPRAGHLAATRLMAGSSRPTAIFAVNDMTAIGAMGALRDLGINVGRDVAVVGFNDISIAADLPTPLTTVRSPLKEMGAAAADLLVEKLSDATDTSHSSPTEKRLQPQLIVRESSDVSIDSRSLRVQRSAKTV</sequence>
<reference evidence="5" key="1">
    <citation type="submission" date="2021-06" db="EMBL/GenBank/DDBJ databases">
        <title>Complete genome sequence of Nocardioides sp. G188.</title>
        <authorList>
            <person name="Im W.-T."/>
        </authorList>
    </citation>
    <scope>NUCLEOTIDE SEQUENCE</scope>
    <source>
        <strain evidence="5">G188</strain>
    </source>
</reference>
<dbReference type="GO" id="GO:0000976">
    <property type="term" value="F:transcription cis-regulatory region binding"/>
    <property type="evidence" value="ECO:0007669"/>
    <property type="project" value="TreeGrafter"/>
</dbReference>
<dbReference type="PROSITE" id="PS50932">
    <property type="entry name" value="HTH_LACI_2"/>
    <property type="match status" value="1"/>
</dbReference>
<dbReference type="EMBL" id="CP077062">
    <property type="protein sequence ID" value="QWZ10140.1"/>
    <property type="molecule type" value="Genomic_DNA"/>
</dbReference>
<evidence type="ECO:0000259" key="4">
    <source>
        <dbReference type="PROSITE" id="PS50932"/>
    </source>
</evidence>
<dbReference type="RefSeq" id="WP_216941986.1">
    <property type="nucleotide sequence ID" value="NZ_CP077062.1"/>
</dbReference>
<name>A0A975T361_9ACTN</name>
<evidence type="ECO:0000313" key="5">
    <source>
        <dbReference type="EMBL" id="QWZ10140.1"/>
    </source>
</evidence>
<protein>
    <submittedName>
        <fullName evidence="5">LacI family transcriptional regulator</fullName>
    </submittedName>
</protein>
<keyword evidence="2" id="KW-0238">DNA-binding</keyword>
<keyword evidence="1" id="KW-0805">Transcription regulation</keyword>
<dbReference type="CDD" id="cd06285">
    <property type="entry name" value="PBP1_LacI-like"/>
    <property type="match status" value="1"/>
</dbReference>
<dbReference type="PANTHER" id="PTHR30146">
    <property type="entry name" value="LACI-RELATED TRANSCRIPTIONAL REPRESSOR"/>
    <property type="match status" value="1"/>
</dbReference>
<evidence type="ECO:0000256" key="2">
    <source>
        <dbReference type="ARBA" id="ARBA00023125"/>
    </source>
</evidence>
<keyword evidence="6" id="KW-1185">Reference proteome</keyword>